<dbReference type="InterPro" id="IPR015797">
    <property type="entry name" value="NUDIX_hydrolase-like_dom_sf"/>
</dbReference>
<dbReference type="PANTHER" id="PTHR43046:SF12">
    <property type="entry name" value="GDP-MANNOSE MANNOSYL HYDROLASE"/>
    <property type="match status" value="1"/>
</dbReference>
<dbReference type="EMBL" id="PPTF01000032">
    <property type="protein sequence ID" value="POA98868.1"/>
    <property type="molecule type" value="Genomic_DNA"/>
</dbReference>
<sequence length="173" mass="19782">MRARAIRRRPLFVAGEKMEQWNEAGADEWTQAEPRRWRASIVIIEHGRLLLMRRVKPEKEFFVLPGGNIKKNETPAMACVRETREETGLNVWLGGQICVLEGNSRTEHVFVAREHRGLLRLGGPELAKLAPDNHYELVWLDAAQLRRVKLRPKALMPYCLALLEGRALPATEA</sequence>
<name>A0A2K4MP76_9NEIS</name>
<dbReference type="Proteomes" id="UP000236416">
    <property type="component" value="Unassembled WGS sequence"/>
</dbReference>
<dbReference type="InterPro" id="IPR000086">
    <property type="entry name" value="NUDIX_hydrolase_dom"/>
</dbReference>
<evidence type="ECO:0000259" key="4">
    <source>
        <dbReference type="PROSITE" id="PS51462"/>
    </source>
</evidence>
<comment type="caution">
    <text evidence="5">The sequence shown here is derived from an EMBL/GenBank/DDBJ whole genome shotgun (WGS) entry which is preliminary data.</text>
</comment>
<evidence type="ECO:0000256" key="1">
    <source>
        <dbReference type="ARBA" id="ARBA00001946"/>
    </source>
</evidence>
<keyword evidence="6" id="KW-1185">Reference proteome</keyword>
<keyword evidence="2" id="KW-0378">Hydrolase</keyword>
<dbReference type="AlphaFoldDB" id="A0A2K4MP76"/>
<dbReference type="Pfam" id="PF00293">
    <property type="entry name" value="NUDIX"/>
    <property type="match status" value="1"/>
</dbReference>
<comment type="cofactor">
    <cofactor evidence="1">
        <name>Mg(2+)</name>
        <dbReference type="ChEBI" id="CHEBI:18420"/>
    </cofactor>
</comment>
<evidence type="ECO:0000313" key="5">
    <source>
        <dbReference type="EMBL" id="POA98868.1"/>
    </source>
</evidence>
<organism evidence="5 6">
    <name type="scientific">Chromobacterium sinusclupearum</name>
    <dbReference type="NCBI Taxonomy" id="2077146"/>
    <lineage>
        <taxon>Bacteria</taxon>
        <taxon>Pseudomonadati</taxon>
        <taxon>Pseudomonadota</taxon>
        <taxon>Betaproteobacteria</taxon>
        <taxon>Neisseriales</taxon>
        <taxon>Chromobacteriaceae</taxon>
        <taxon>Chromobacterium</taxon>
    </lineage>
</organism>
<dbReference type="Gene3D" id="3.90.79.10">
    <property type="entry name" value="Nucleoside Triphosphate Pyrophosphohydrolase"/>
    <property type="match status" value="1"/>
</dbReference>
<protein>
    <recommendedName>
        <fullName evidence="4">Nudix hydrolase domain-containing protein</fullName>
    </recommendedName>
</protein>
<dbReference type="PROSITE" id="PS00893">
    <property type="entry name" value="NUDIX_BOX"/>
    <property type="match status" value="1"/>
</dbReference>
<evidence type="ECO:0000256" key="3">
    <source>
        <dbReference type="ARBA" id="ARBA00022842"/>
    </source>
</evidence>
<dbReference type="PROSITE" id="PS51462">
    <property type="entry name" value="NUDIX"/>
    <property type="match status" value="1"/>
</dbReference>
<evidence type="ECO:0000256" key="2">
    <source>
        <dbReference type="ARBA" id="ARBA00022801"/>
    </source>
</evidence>
<feature type="domain" description="Nudix hydrolase" evidence="4">
    <location>
        <begin position="34"/>
        <end position="164"/>
    </location>
</feature>
<evidence type="ECO:0000313" key="6">
    <source>
        <dbReference type="Proteomes" id="UP000236416"/>
    </source>
</evidence>
<dbReference type="PANTHER" id="PTHR43046">
    <property type="entry name" value="GDP-MANNOSE MANNOSYL HYDROLASE"/>
    <property type="match status" value="1"/>
</dbReference>
<dbReference type="SUPFAM" id="SSF55811">
    <property type="entry name" value="Nudix"/>
    <property type="match status" value="1"/>
</dbReference>
<reference evidence="5 6" key="1">
    <citation type="submission" date="2018-01" db="EMBL/GenBank/DDBJ databases">
        <title>Genomic Sequence of Chromobacterium MWU13-2610 from wild cranberry bogs within the Cape Cod National Seashore.</title>
        <authorList>
            <person name="O'Hara-Hanley K."/>
            <person name="Soby S."/>
            <person name="Harrison A."/>
        </authorList>
    </citation>
    <scope>NUCLEOTIDE SEQUENCE [LARGE SCALE GENOMIC DNA]</scope>
    <source>
        <strain evidence="5 6">MWU13-2610</strain>
    </source>
</reference>
<dbReference type="InterPro" id="IPR020084">
    <property type="entry name" value="NUDIX_hydrolase_CS"/>
</dbReference>
<proteinExistence type="predicted"/>
<dbReference type="GO" id="GO:0016787">
    <property type="term" value="F:hydrolase activity"/>
    <property type="evidence" value="ECO:0007669"/>
    <property type="project" value="UniProtKB-KW"/>
</dbReference>
<gene>
    <name evidence="5" type="ORF">C2134_09380</name>
</gene>
<accession>A0A2K4MP76</accession>
<keyword evidence="3" id="KW-0460">Magnesium</keyword>